<proteinExistence type="predicted"/>
<accession>A0A9P5YS20</accession>
<dbReference type="PANTHER" id="PTHR10622">
    <property type="entry name" value="HET DOMAIN-CONTAINING PROTEIN"/>
    <property type="match status" value="1"/>
</dbReference>
<protein>
    <recommendedName>
        <fullName evidence="1">Heterokaryon incompatibility domain-containing protein</fullName>
    </recommendedName>
</protein>
<organism evidence="2 3">
    <name type="scientific">Pholiota conissans</name>
    <dbReference type="NCBI Taxonomy" id="109636"/>
    <lineage>
        <taxon>Eukaryota</taxon>
        <taxon>Fungi</taxon>
        <taxon>Dikarya</taxon>
        <taxon>Basidiomycota</taxon>
        <taxon>Agaricomycotina</taxon>
        <taxon>Agaricomycetes</taxon>
        <taxon>Agaricomycetidae</taxon>
        <taxon>Agaricales</taxon>
        <taxon>Agaricineae</taxon>
        <taxon>Strophariaceae</taxon>
        <taxon>Pholiota</taxon>
    </lineage>
</organism>
<evidence type="ECO:0000313" key="3">
    <source>
        <dbReference type="Proteomes" id="UP000807469"/>
    </source>
</evidence>
<evidence type="ECO:0000313" key="2">
    <source>
        <dbReference type="EMBL" id="KAF9474043.1"/>
    </source>
</evidence>
<name>A0A9P5YS20_9AGAR</name>
<gene>
    <name evidence="2" type="ORF">BDN70DRAFT_344610</name>
</gene>
<dbReference type="OrthoDB" id="674604at2759"/>
<dbReference type="Pfam" id="PF06985">
    <property type="entry name" value="HET"/>
    <property type="match status" value="1"/>
</dbReference>
<evidence type="ECO:0000259" key="1">
    <source>
        <dbReference type="Pfam" id="PF06985"/>
    </source>
</evidence>
<dbReference type="Proteomes" id="UP000807469">
    <property type="component" value="Unassembled WGS sequence"/>
</dbReference>
<keyword evidence="3" id="KW-1185">Reference proteome</keyword>
<dbReference type="AlphaFoldDB" id="A0A9P5YS20"/>
<comment type="caution">
    <text evidence="2">The sequence shown here is derived from an EMBL/GenBank/DDBJ whole genome shotgun (WGS) entry which is preliminary data.</text>
</comment>
<feature type="domain" description="Heterokaryon incompatibility" evidence="1">
    <location>
        <begin position="194"/>
        <end position="288"/>
    </location>
</feature>
<reference evidence="2" key="1">
    <citation type="submission" date="2020-11" db="EMBL/GenBank/DDBJ databases">
        <authorList>
            <consortium name="DOE Joint Genome Institute"/>
            <person name="Ahrendt S."/>
            <person name="Riley R."/>
            <person name="Andreopoulos W."/>
            <person name="Labutti K."/>
            <person name="Pangilinan J."/>
            <person name="Ruiz-Duenas F.J."/>
            <person name="Barrasa J.M."/>
            <person name="Sanchez-Garcia M."/>
            <person name="Camarero S."/>
            <person name="Miyauchi S."/>
            <person name="Serrano A."/>
            <person name="Linde D."/>
            <person name="Babiker R."/>
            <person name="Drula E."/>
            <person name="Ayuso-Fernandez I."/>
            <person name="Pacheco R."/>
            <person name="Padilla G."/>
            <person name="Ferreira P."/>
            <person name="Barriuso J."/>
            <person name="Kellner H."/>
            <person name="Castanera R."/>
            <person name="Alfaro M."/>
            <person name="Ramirez L."/>
            <person name="Pisabarro A.G."/>
            <person name="Kuo A."/>
            <person name="Tritt A."/>
            <person name="Lipzen A."/>
            <person name="He G."/>
            <person name="Yan M."/>
            <person name="Ng V."/>
            <person name="Cullen D."/>
            <person name="Martin F."/>
            <person name="Rosso M.-N."/>
            <person name="Henrissat B."/>
            <person name="Hibbett D."/>
            <person name="Martinez A.T."/>
            <person name="Grigoriev I.V."/>
        </authorList>
    </citation>
    <scope>NUCLEOTIDE SEQUENCE</scope>
    <source>
        <strain evidence="2">CIRM-BRFM 674</strain>
    </source>
</reference>
<dbReference type="InterPro" id="IPR010730">
    <property type="entry name" value="HET"/>
</dbReference>
<dbReference type="PANTHER" id="PTHR10622:SF10">
    <property type="entry name" value="HET DOMAIN-CONTAINING PROTEIN"/>
    <property type="match status" value="1"/>
</dbReference>
<sequence>MFSSDKPPVSMLLDALQRVIVPIIHAHSLGIAVKSDDGNKTYESRMESAAQQLVIALDSFVKSLICSQLVEEDRKEFPDRIPELRPPDAATSLTEAYDSTPAILSIIPAPPWKPRLLRLAIDEARHRIFNKIPIRLLAFSSNRSDIKLLERNQIWDLVLSLLEVNFNEEVMDRLVTDGNEDSVVDQFISRYVRYATLSHTWIPGTRGEVTYIDWKNGTFDTSSPGYQKLAHFCRVSAVDHRITLGWMDTICINKESSTELDESIRSMYKWYHDADICITYLSQTQELDQMHSDVWFTRGWTLQELLAPRCTKFYRSNWSMISPKCIDDRNELSIAQEIEGGSTITPSELDKFRKSSDRIPISRRMQWAANRQVTREEDTAYSLMGIFDISLSIAYGEGAERAFFRLVKKILRSTKRNSLDVVNWGSGFNDEAEGRYTSDHPSALIPSSPRNYVWRTTENLIWFPPAVPITLTHLGLHLSVLLMPAVLTEYSPAQIHQYNPIGEYFAVTSVIDMIDHRDSENGRKTFKLLDKALKSRNNNANARESEYPTATYQRTFGVLNFSEQEKTLFLPDGCTCFAVCLYPRFHSGNFERMPTSKAVSFPLRRLQGRGDSGYVPKSELAKHGMELVTMYL</sequence>
<dbReference type="EMBL" id="MU155400">
    <property type="protein sequence ID" value="KAF9474043.1"/>
    <property type="molecule type" value="Genomic_DNA"/>
</dbReference>